<dbReference type="SMART" id="SM00220">
    <property type="entry name" value="S_TKc"/>
    <property type="match status" value="1"/>
</dbReference>
<dbReference type="OrthoDB" id="7537227at2759"/>
<dbReference type="AlphaFoldDB" id="A0A8T1VUP7"/>
<reference evidence="2" key="1">
    <citation type="submission" date="2021-02" db="EMBL/GenBank/DDBJ databases">
        <authorList>
            <person name="Palmer J.M."/>
        </authorList>
    </citation>
    <scope>NUCLEOTIDE SEQUENCE</scope>
    <source>
        <strain evidence="2">SCRP734</strain>
    </source>
</reference>
<dbReference type="PROSITE" id="PS50011">
    <property type="entry name" value="PROTEIN_KINASE_DOM"/>
    <property type="match status" value="1"/>
</dbReference>
<dbReference type="InterPro" id="IPR008271">
    <property type="entry name" value="Ser/Thr_kinase_AS"/>
</dbReference>
<dbReference type="SMART" id="SM00185">
    <property type="entry name" value="ARM"/>
    <property type="match status" value="7"/>
</dbReference>
<dbReference type="GO" id="GO:0005524">
    <property type="term" value="F:ATP binding"/>
    <property type="evidence" value="ECO:0007669"/>
    <property type="project" value="InterPro"/>
</dbReference>
<dbReference type="Proteomes" id="UP000694044">
    <property type="component" value="Unassembled WGS sequence"/>
</dbReference>
<dbReference type="PANTHER" id="PTHR44329">
    <property type="entry name" value="SERINE/THREONINE-PROTEIN KINASE TNNI3K-RELATED"/>
    <property type="match status" value="1"/>
</dbReference>
<dbReference type="InterPro" id="IPR000225">
    <property type="entry name" value="Armadillo"/>
</dbReference>
<keyword evidence="2" id="KW-0808">Transferase</keyword>
<dbReference type="Pfam" id="PF07714">
    <property type="entry name" value="PK_Tyr_Ser-Thr"/>
    <property type="match status" value="1"/>
</dbReference>
<comment type="caution">
    <text evidence="2">The sequence shown here is derived from an EMBL/GenBank/DDBJ whole genome shotgun (WGS) entry which is preliminary data.</text>
</comment>
<dbReference type="PANTHER" id="PTHR44329:SF214">
    <property type="entry name" value="PROTEIN KINASE DOMAIN-CONTAINING PROTEIN"/>
    <property type="match status" value="1"/>
</dbReference>
<keyword evidence="3" id="KW-1185">Reference proteome</keyword>
<evidence type="ECO:0000313" key="2">
    <source>
        <dbReference type="EMBL" id="KAG7384957.1"/>
    </source>
</evidence>
<proteinExistence type="predicted"/>
<feature type="domain" description="Protein kinase" evidence="1">
    <location>
        <begin position="208"/>
        <end position="464"/>
    </location>
</feature>
<dbReference type="PROSITE" id="PS00108">
    <property type="entry name" value="PROTEIN_KINASE_ST"/>
    <property type="match status" value="1"/>
</dbReference>
<evidence type="ECO:0000259" key="1">
    <source>
        <dbReference type="PROSITE" id="PS50011"/>
    </source>
</evidence>
<accession>A0A8T1VUP7</accession>
<dbReference type="GO" id="GO:0004674">
    <property type="term" value="F:protein serine/threonine kinase activity"/>
    <property type="evidence" value="ECO:0007669"/>
    <property type="project" value="TreeGrafter"/>
</dbReference>
<organism evidence="2 3">
    <name type="scientific">Phytophthora pseudosyringae</name>
    <dbReference type="NCBI Taxonomy" id="221518"/>
    <lineage>
        <taxon>Eukaryota</taxon>
        <taxon>Sar</taxon>
        <taxon>Stramenopiles</taxon>
        <taxon>Oomycota</taxon>
        <taxon>Peronosporomycetes</taxon>
        <taxon>Peronosporales</taxon>
        <taxon>Peronosporaceae</taxon>
        <taxon>Phytophthora</taxon>
    </lineage>
</organism>
<keyword evidence="2" id="KW-0418">Kinase</keyword>
<dbReference type="InterPro" id="IPR051681">
    <property type="entry name" value="Ser/Thr_Kinases-Pseudokinases"/>
</dbReference>
<sequence>MSLSLDLIVPGAGPMLEALSIIGDLCGDMKEARQMCKRLQTRLQVAYNELHKLEFLPADIVEKYVDVAAKYLQFLQLYHGKQLVYRVVENSTQMFELGQIYEEVAELFDLAGFAFSNWGDEWHEDHRVLKNVLAATVEDSASVLGELQTSRARAEARWTLKFEIERRGERHDNDVMRLMKSMLTNVILASSTMDERLPDWFLPLYEVGFESNPFACGSFGAVHRGVWRDRTQVAIKFFLVDDEEIDERAQRHLEMEFSLLIALKHTSIMSVFGASHVSPRPFLVYELATNGNLGTFLAHSDGNKNRIWRLLHEAALGLAHLHSNDIVHGDLKLSNILIDAGMHARLSDFGLSTMRACSIRSRTNQRATYASGLRWRAPECLKRQPTRASDVYSFAMCIIEAANGEPPFAFLSDDDVRDNVRKGEIPEKPEAMTDEMWELVLAMTRLDPAKRVGLNPVLDKLKYFAELEVADKLKALEDAHKVAPMALNDDTRRTSVPVLVNAISSARGEELEESLLCLVVECVEDEQQSQLYEANSVLILAELFDSNLTKPEFELLGNGIREMTAQELADLKCILRDGNDQDKLKAAVYCAGAGVISKGEELQDSELCSLFVALLRNGTDVLKLWATIAVGKLATNDTNRSNFANVGAIASLFVLLQSGTATQKLWAAYALANVCQDNGTNSVATANCGAISHLMALLQQGTERQKEFAALALGQLALASDNSCVMISSAGAIAPLVSLLRSGNGKQKERAGFALGGLMSRCVENCTALEVEGGVELLISLLINGSDDQKEAAAFALGTFMARGDVKGNATELEQAVSYLVSLLDAGSDTQKELAALTLGTFSVGTDVNALAVAMERAVAPLANLLRDGLNGPREQAAFALSRFAGMNEASRAAIARAGSIPVLISFLQDGTDALKEHAVLCLGNLALTNTPNGAEIARAGAIPLFIALL</sequence>
<gene>
    <name evidence="2" type="primary">LRRK2_3</name>
    <name evidence="2" type="ORF">PHYPSEUDO_002039</name>
</gene>
<protein>
    <submittedName>
        <fullName evidence="2">Leucine-rich repeat serine/threonine-protein kinase 2</fullName>
    </submittedName>
</protein>
<dbReference type="InterPro" id="IPR000719">
    <property type="entry name" value="Prot_kinase_dom"/>
</dbReference>
<dbReference type="InterPro" id="IPR001245">
    <property type="entry name" value="Ser-Thr/Tyr_kinase_cat_dom"/>
</dbReference>
<dbReference type="Pfam" id="PF13513">
    <property type="entry name" value="HEAT_EZ"/>
    <property type="match status" value="1"/>
</dbReference>
<evidence type="ECO:0000313" key="3">
    <source>
        <dbReference type="Proteomes" id="UP000694044"/>
    </source>
</evidence>
<name>A0A8T1VUP7_9STRA</name>
<dbReference type="EMBL" id="JAGDFM010000133">
    <property type="protein sequence ID" value="KAG7384957.1"/>
    <property type="molecule type" value="Genomic_DNA"/>
</dbReference>